<organism evidence="2 3">
    <name type="scientific">Roseomonas gilardii</name>
    <dbReference type="NCBI Taxonomy" id="257708"/>
    <lineage>
        <taxon>Bacteria</taxon>
        <taxon>Pseudomonadati</taxon>
        <taxon>Pseudomonadota</taxon>
        <taxon>Alphaproteobacteria</taxon>
        <taxon>Acetobacterales</taxon>
        <taxon>Roseomonadaceae</taxon>
        <taxon>Roseomonas</taxon>
    </lineage>
</organism>
<keyword evidence="1" id="KW-0472">Membrane</keyword>
<accession>A0ABU3MJ90</accession>
<feature type="transmembrane region" description="Helical" evidence="1">
    <location>
        <begin position="35"/>
        <end position="54"/>
    </location>
</feature>
<evidence type="ECO:0000256" key="1">
    <source>
        <dbReference type="SAM" id="Phobius"/>
    </source>
</evidence>
<reference evidence="2 3" key="1">
    <citation type="journal article" date="2019" name="Microb. Pathog.">
        <title>Comparison of VITEK 2, MALDI-TOF MS, 16S rRNA gene sequencing, and whole-genome sequencing for identification of Roseomonas mucosa.</title>
        <authorList>
            <person name="Rudolph W.W."/>
            <person name="Gunzer F."/>
            <person name="Trauth M."/>
            <person name="Bunk B."/>
            <person name="Bigge R."/>
            <person name="Schrottner P."/>
        </authorList>
    </citation>
    <scope>NUCLEOTIDE SEQUENCE [LARGE SCALE GENOMIC DNA]</scope>
    <source>
        <strain evidence="2 3">DSM 103800</strain>
    </source>
</reference>
<gene>
    <name evidence="2" type="ORF">RQ831_18400</name>
</gene>
<keyword evidence="3" id="KW-1185">Reference proteome</keyword>
<protein>
    <submittedName>
        <fullName evidence="2">Uncharacterized protein</fullName>
    </submittedName>
</protein>
<comment type="caution">
    <text evidence="2">The sequence shown here is derived from an EMBL/GenBank/DDBJ whole genome shotgun (WGS) entry which is preliminary data.</text>
</comment>
<sequence>MHADTHHATAWEQALAYAATDSAPPSNLRRGLRNAALLGAIFWTVVIMTCVEVYS</sequence>
<evidence type="ECO:0000313" key="3">
    <source>
        <dbReference type="Proteomes" id="UP001258945"/>
    </source>
</evidence>
<dbReference type="EMBL" id="JAVVDO010000041">
    <property type="protein sequence ID" value="MDT8333028.1"/>
    <property type="molecule type" value="Genomic_DNA"/>
</dbReference>
<name>A0ABU3MJ90_9PROT</name>
<dbReference type="Proteomes" id="UP001258945">
    <property type="component" value="Unassembled WGS sequence"/>
</dbReference>
<dbReference type="RefSeq" id="WP_314284085.1">
    <property type="nucleotide sequence ID" value="NZ_JAVVDO010000041.1"/>
</dbReference>
<evidence type="ECO:0000313" key="2">
    <source>
        <dbReference type="EMBL" id="MDT8333028.1"/>
    </source>
</evidence>
<keyword evidence="1" id="KW-1133">Transmembrane helix</keyword>
<keyword evidence="1" id="KW-0812">Transmembrane</keyword>
<proteinExistence type="predicted"/>